<name>A0A225WU99_9STRA</name>
<dbReference type="InterPro" id="IPR052706">
    <property type="entry name" value="Membrane-Transporter-like"/>
</dbReference>
<dbReference type="EMBL" id="NBNE01000245">
    <property type="protein sequence ID" value="OWZ21225.1"/>
    <property type="molecule type" value="Genomic_DNA"/>
</dbReference>
<dbReference type="Proteomes" id="UP000198211">
    <property type="component" value="Unassembled WGS sequence"/>
</dbReference>
<keyword evidence="1" id="KW-0472">Membrane</keyword>
<proteinExistence type="predicted"/>
<dbReference type="PANTHER" id="PTHR43310:SF2">
    <property type="entry name" value="SLC26A_SULP TRANSPORTER DOMAIN-CONTAINING PROTEIN"/>
    <property type="match status" value="1"/>
</dbReference>
<dbReference type="AlphaFoldDB" id="A0A225WU99"/>
<evidence type="ECO:0000256" key="1">
    <source>
        <dbReference type="SAM" id="Phobius"/>
    </source>
</evidence>
<keyword evidence="1" id="KW-0812">Transmembrane</keyword>
<sequence length="123" mass="13384">MPFAIDQVQDAVFIFLSVMATFICDTLNDNNSDVSPEANIANTIVTIDIATASLGNPFALSMAIMVMLLFFFLLLALGNISLDEGSQDGWVDPVEKTASISKPLSLLDFNLVHWSEIPMQTVT</sequence>
<keyword evidence="1" id="KW-1133">Transmembrane helix</keyword>
<dbReference type="OrthoDB" id="409725at2759"/>
<protein>
    <submittedName>
        <fullName evidence="2">Sulfate Permease</fullName>
    </submittedName>
</protein>
<comment type="caution">
    <text evidence="2">The sequence shown here is derived from an EMBL/GenBank/DDBJ whole genome shotgun (WGS) entry which is preliminary data.</text>
</comment>
<evidence type="ECO:0000313" key="3">
    <source>
        <dbReference type="Proteomes" id="UP000198211"/>
    </source>
</evidence>
<organism evidence="2 3">
    <name type="scientific">Phytophthora megakarya</name>
    <dbReference type="NCBI Taxonomy" id="4795"/>
    <lineage>
        <taxon>Eukaryota</taxon>
        <taxon>Sar</taxon>
        <taxon>Stramenopiles</taxon>
        <taxon>Oomycota</taxon>
        <taxon>Peronosporomycetes</taxon>
        <taxon>Peronosporales</taxon>
        <taxon>Peronosporaceae</taxon>
        <taxon>Phytophthora</taxon>
    </lineage>
</organism>
<gene>
    <name evidence="2" type="ORF">PHMEG_0004250</name>
</gene>
<evidence type="ECO:0000313" key="2">
    <source>
        <dbReference type="EMBL" id="OWZ21225.1"/>
    </source>
</evidence>
<reference evidence="3" key="1">
    <citation type="submission" date="2017-03" db="EMBL/GenBank/DDBJ databases">
        <title>Phytopthora megakarya and P. palmivora, two closely related causual agents of cacao black pod achieved similar genome size and gene model numbers by different mechanisms.</title>
        <authorList>
            <person name="Ali S."/>
            <person name="Shao J."/>
            <person name="Larry D.J."/>
            <person name="Kronmiller B."/>
            <person name="Shen D."/>
            <person name="Strem M.D."/>
            <person name="Melnick R.L."/>
            <person name="Guiltinan M.J."/>
            <person name="Tyler B.M."/>
            <person name="Meinhardt L.W."/>
            <person name="Bailey B.A."/>
        </authorList>
    </citation>
    <scope>NUCLEOTIDE SEQUENCE [LARGE SCALE GENOMIC DNA]</scope>
    <source>
        <strain evidence="3">zdho120</strain>
    </source>
</reference>
<accession>A0A225WU99</accession>
<keyword evidence="3" id="KW-1185">Reference proteome</keyword>
<dbReference type="PANTHER" id="PTHR43310">
    <property type="entry name" value="SULFATE TRANSPORTER YBAR-RELATED"/>
    <property type="match status" value="1"/>
</dbReference>
<feature type="transmembrane region" description="Helical" evidence="1">
    <location>
        <begin position="58"/>
        <end position="77"/>
    </location>
</feature>